<evidence type="ECO:0000256" key="2">
    <source>
        <dbReference type="ARBA" id="ARBA00022692"/>
    </source>
</evidence>
<dbReference type="GO" id="GO:0071944">
    <property type="term" value="C:cell periphery"/>
    <property type="evidence" value="ECO:0007669"/>
    <property type="project" value="UniProtKB-ARBA"/>
</dbReference>
<feature type="compositionally biased region" description="Low complexity" evidence="5">
    <location>
        <begin position="12"/>
        <end position="68"/>
    </location>
</feature>
<feature type="compositionally biased region" description="Pro residues" evidence="5">
    <location>
        <begin position="1"/>
        <end position="11"/>
    </location>
</feature>
<evidence type="ECO:0000313" key="8">
    <source>
        <dbReference type="Proteomes" id="UP000467700"/>
    </source>
</evidence>
<dbReference type="PANTHER" id="PTHR15549:SF26">
    <property type="entry name" value="AXIAL BUDDING PATTERN PROTEIN 2-RELATED"/>
    <property type="match status" value="1"/>
</dbReference>
<feature type="compositionally biased region" description="Polar residues" evidence="5">
    <location>
        <begin position="266"/>
        <end position="285"/>
    </location>
</feature>
<feature type="compositionally biased region" description="Polar residues" evidence="5">
    <location>
        <begin position="403"/>
        <end position="412"/>
    </location>
</feature>
<comment type="caution">
    <text evidence="7">The sequence shown here is derived from an EMBL/GenBank/DDBJ whole genome shotgun (WGS) entry which is preliminary data.</text>
</comment>
<dbReference type="GO" id="GO:0016020">
    <property type="term" value="C:membrane"/>
    <property type="evidence" value="ECO:0007669"/>
    <property type="project" value="UniProtKB-SubCell"/>
</dbReference>
<evidence type="ECO:0000256" key="5">
    <source>
        <dbReference type="SAM" id="MobiDB-lite"/>
    </source>
</evidence>
<protein>
    <submittedName>
        <fullName evidence="7">Uncharacterized protein</fullName>
    </submittedName>
</protein>
<feature type="compositionally biased region" description="Low complexity" evidence="5">
    <location>
        <begin position="426"/>
        <end position="439"/>
    </location>
</feature>
<evidence type="ECO:0000256" key="3">
    <source>
        <dbReference type="ARBA" id="ARBA00022989"/>
    </source>
</evidence>
<evidence type="ECO:0000256" key="6">
    <source>
        <dbReference type="SAM" id="Phobius"/>
    </source>
</evidence>
<dbReference type="OrthoDB" id="3069887at2759"/>
<name>A0A8S0XIY7_CYCAE</name>
<feature type="compositionally biased region" description="Low complexity" evidence="5">
    <location>
        <begin position="248"/>
        <end position="259"/>
    </location>
</feature>
<feature type="compositionally biased region" description="Basic and acidic residues" evidence="5">
    <location>
        <begin position="440"/>
        <end position="454"/>
    </location>
</feature>
<keyword evidence="3 6" id="KW-1133">Transmembrane helix</keyword>
<evidence type="ECO:0000313" key="7">
    <source>
        <dbReference type="EMBL" id="CAA7263979.1"/>
    </source>
</evidence>
<proteinExistence type="predicted"/>
<gene>
    <name evidence="7" type="ORF">AAE3_LOCUS6208</name>
</gene>
<feature type="region of interest" description="Disordered" evidence="5">
    <location>
        <begin position="233"/>
        <end position="332"/>
    </location>
</feature>
<accession>A0A8S0XIY7</accession>
<feature type="region of interest" description="Disordered" evidence="5">
    <location>
        <begin position="402"/>
        <end position="478"/>
    </location>
</feature>
<comment type="subcellular location">
    <subcellularLocation>
        <location evidence="1">Membrane</location>
        <topology evidence="1">Single-pass membrane protein</topology>
    </subcellularLocation>
</comment>
<evidence type="ECO:0000256" key="1">
    <source>
        <dbReference type="ARBA" id="ARBA00004167"/>
    </source>
</evidence>
<dbReference type="PANTHER" id="PTHR15549">
    <property type="entry name" value="PAIRED IMMUNOGLOBULIN-LIKE TYPE 2 RECEPTOR"/>
    <property type="match status" value="1"/>
</dbReference>
<keyword evidence="8" id="KW-1185">Reference proteome</keyword>
<dbReference type="Proteomes" id="UP000467700">
    <property type="component" value="Unassembled WGS sequence"/>
</dbReference>
<sequence>MASVTPTPPPTSSSTSDVSSTISSTSESSSSSSSDSSSSSSSSSSTTSETTSETTSVPPTTLSTPSTSVYQSASVLSSDGQVYTTMITVTTVIAPGTVVTPSINTQNEDSGSNTGAIVGGVVGGVAGLAAILALIWFLLRRRRSHDEFDGNFDPARLASGKAGGGGGGTLPQIDLEDEDDGMGGRLNTGVNGGGVISPYTYTPTPQMSHVASAPLVGTAAGVGAAAAAGAAYSNEKRHGSQSQYSNGPSSASYYPPTSTDGHVPTSPITSSEGGYPPTSMTSSSGYYPPNQYASPFGRGPSPGPSVATSPYHNSGSSDHSSAGAPSAAVGGVYNPRSAKEMEAMGLHAQPHVTNPDEGYYQPHVQQQIHHHGIHPGTPVHQAYLQYGPGGAPAATPPVLGQQYGASSQTNVPDTLRPGHSADSHAHSGPGSSAAGAAVVVHEDGGRVVMRKGEAVDEEEEQPPEIPPTYDSLPADVRR</sequence>
<feature type="compositionally biased region" description="Polar residues" evidence="5">
    <location>
        <begin position="306"/>
        <end position="319"/>
    </location>
</feature>
<reference evidence="7 8" key="1">
    <citation type="submission" date="2020-01" db="EMBL/GenBank/DDBJ databases">
        <authorList>
            <person name="Gupta K D."/>
        </authorList>
    </citation>
    <scope>NUCLEOTIDE SEQUENCE [LARGE SCALE GENOMIC DNA]</scope>
</reference>
<organism evidence="7 8">
    <name type="scientific">Cyclocybe aegerita</name>
    <name type="common">Black poplar mushroom</name>
    <name type="synonym">Agrocybe aegerita</name>
    <dbReference type="NCBI Taxonomy" id="1973307"/>
    <lineage>
        <taxon>Eukaryota</taxon>
        <taxon>Fungi</taxon>
        <taxon>Dikarya</taxon>
        <taxon>Basidiomycota</taxon>
        <taxon>Agaricomycotina</taxon>
        <taxon>Agaricomycetes</taxon>
        <taxon>Agaricomycetidae</taxon>
        <taxon>Agaricales</taxon>
        <taxon>Agaricineae</taxon>
        <taxon>Bolbitiaceae</taxon>
        <taxon>Cyclocybe</taxon>
    </lineage>
</organism>
<feature type="region of interest" description="Disordered" evidence="5">
    <location>
        <begin position="1"/>
        <end position="68"/>
    </location>
</feature>
<evidence type="ECO:0000256" key="4">
    <source>
        <dbReference type="ARBA" id="ARBA00023136"/>
    </source>
</evidence>
<feature type="transmembrane region" description="Helical" evidence="6">
    <location>
        <begin position="116"/>
        <end position="139"/>
    </location>
</feature>
<feature type="compositionally biased region" description="Low complexity" evidence="5">
    <location>
        <begin position="320"/>
        <end position="332"/>
    </location>
</feature>
<dbReference type="InterPro" id="IPR051694">
    <property type="entry name" value="Immunoregulatory_rcpt-like"/>
</dbReference>
<keyword evidence="4 6" id="KW-0472">Membrane</keyword>
<keyword evidence="2 6" id="KW-0812">Transmembrane</keyword>
<dbReference type="AlphaFoldDB" id="A0A8S0XIY7"/>
<dbReference type="EMBL" id="CACVBS010000042">
    <property type="protein sequence ID" value="CAA7263979.1"/>
    <property type="molecule type" value="Genomic_DNA"/>
</dbReference>